<evidence type="ECO:0000256" key="2">
    <source>
        <dbReference type="SAM" id="Phobius"/>
    </source>
</evidence>
<keyword evidence="2" id="KW-0472">Membrane</keyword>
<dbReference type="Proteomes" id="UP000663828">
    <property type="component" value="Unassembled WGS sequence"/>
</dbReference>
<feature type="compositionally biased region" description="Polar residues" evidence="1">
    <location>
        <begin position="144"/>
        <end position="163"/>
    </location>
</feature>
<keyword evidence="4" id="KW-1185">Reference proteome</keyword>
<accession>A0A815ZU43</accession>
<dbReference type="EMBL" id="CAJNOR010006160">
    <property type="protein sequence ID" value="CAF1587503.1"/>
    <property type="molecule type" value="Genomic_DNA"/>
</dbReference>
<feature type="region of interest" description="Disordered" evidence="1">
    <location>
        <begin position="144"/>
        <end position="185"/>
    </location>
</feature>
<feature type="compositionally biased region" description="Low complexity" evidence="1">
    <location>
        <begin position="165"/>
        <end position="179"/>
    </location>
</feature>
<dbReference type="AlphaFoldDB" id="A0A815ZU43"/>
<feature type="compositionally biased region" description="Basic and acidic residues" evidence="1">
    <location>
        <begin position="103"/>
        <end position="114"/>
    </location>
</feature>
<feature type="transmembrane region" description="Helical" evidence="2">
    <location>
        <begin position="21"/>
        <end position="44"/>
    </location>
</feature>
<gene>
    <name evidence="3" type="ORF">XAT740_LOCUS46193</name>
</gene>
<evidence type="ECO:0000313" key="3">
    <source>
        <dbReference type="EMBL" id="CAF1587503.1"/>
    </source>
</evidence>
<keyword evidence="2" id="KW-1133">Transmembrane helix</keyword>
<proteinExistence type="predicted"/>
<feature type="region of interest" description="Disordered" evidence="1">
    <location>
        <begin position="85"/>
        <end position="114"/>
    </location>
</feature>
<sequence length="201" mass="21942">MIFFSKQKNGGQRSSSTEACVSILGLFVAVGLVGGLAALIYGLVKGSSSGVIGGGVVLGVSVVTGVILALVFVFCLKNVVDESNESNQQATNRARQRHRRHHGEREPTTSHEVSHVTAIHRYDHQHRPPQTASDAEIQMYSQNNNHSLSDSTYSNYSKQTPLSPSKVSSSMHLSQSHNSVNNPQHQLVMTSNVYQKSHQRH</sequence>
<comment type="caution">
    <text evidence="3">The sequence shown here is derived from an EMBL/GenBank/DDBJ whole genome shotgun (WGS) entry which is preliminary data.</text>
</comment>
<organism evidence="3 4">
    <name type="scientific">Adineta ricciae</name>
    <name type="common">Rotifer</name>
    <dbReference type="NCBI Taxonomy" id="249248"/>
    <lineage>
        <taxon>Eukaryota</taxon>
        <taxon>Metazoa</taxon>
        <taxon>Spiralia</taxon>
        <taxon>Gnathifera</taxon>
        <taxon>Rotifera</taxon>
        <taxon>Eurotatoria</taxon>
        <taxon>Bdelloidea</taxon>
        <taxon>Adinetida</taxon>
        <taxon>Adinetidae</taxon>
        <taxon>Adineta</taxon>
    </lineage>
</organism>
<evidence type="ECO:0000256" key="1">
    <source>
        <dbReference type="SAM" id="MobiDB-lite"/>
    </source>
</evidence>
<evidence type="ECO:0000313" key="4">
    <source>
        <dbReference type="Proteomes" id="UP000663828"/>
    </source>
</evidence>
<name>A0A815ZU43_ADIRI</name>
<keyword evidence="2" id="KW-0812">Transmembrane</keyword>
<protein>
    <submittedName>
        <fullName evidence="3">Uncharacterized protein</fullName>
    </submittedName>
</protein>
<reference evidence="3" key="1">
    <citation type="submission" date="2021-02" db="EMBL/GenBank/DDBJ databases">
        <authorList>
            <person name="Nowell W R."/>
        </authorList>
    </citation>
    <scope>NUCLEOTIDE SEQUENCE</scope>
</reference>
<feature type="transmembrane region" description="Helical" evidence="2">
    <location>
        <begin position="50"/>
        <end position="76"/>
    </location>
</feature>